<dbReference type="OrthoDB" id="9182486at2"/>
<evidence type="ECO:0000313" key="1">
    <source>
        <dbReference type="EMBL" id="TWU07007.1"/>
    </source>
</evidence>
<dbReference type="EMBL" id="SJPP01000003">
    <property type="protein sequence ID" value="TWU07007.1"/>
    <property type="molecule type" value="Genomic_DNA"/>
</dbReference>
<dbReference type="AlphaFoldDB" id="A0A5C6B5H5"/>
<dbReference type="InterPro" id="IPR011990">
    <property type="entry name" value="TPR-like_helical_dom_sf"/>
</dbReference>
<proteinExistence type="predicted"/>
<gene>
    <name evidence="1" type="ORF">CA54_54110</name>
</gene>
<accession>A0A5C6B5H5</accession>
<comment type="caution">
    <text evidence="1">The sequence shown here is derived from an EMBL/GenBank/DDBJ whole genome shotgun (WGS) entry which is preliminary data.</text>
</comment>
<evidence type="ECO:0008006" key="3">
    <source>
        <dbReference type="Google" id="ProtNLM"/>
    </source>
</evidence>
<keyword evidence="2" id="KW-1185">Reference proteome</keyword>
<dbReference type="RefSeq" id="WP_146373836.1">
    <property type="nucleotide sequence ID" value="NZ_SJPP01000003.1"/>
</dbReference>
<protein>
    <recommendedName>
        <fullName evidence="3">Tetratricopeptide repeat protein</fullName>
    </recommendedName>
</protein>
<evidence type="ECO:0000313" key="2">
    <source>
        <dbReference type="Proteomes" id="UP000320735"/>
    </source>
</evidence>
<dbReference type="Gene3D" id="1.25.40.10">
    <property type="entry name" value="Tetratricopeptide repeat domain"/>
    <property type="match status" value="1"/>
</dbReference>
<dbReference type="Proteomes" id="UP000320735">
    <property type="component" value="Unassembled WGS sequence"/>
</dbReference>
<name>A0A5C6B5H5_9PLAN</name>
<organism evidence="1 2">
    <name type="scientific">Symmachiella macrocystis</name>
    <dbReference type="NCBI Taxonomy" id="2527985"/>
    <lineage>
        <taxon>Bacteria</taxon>
        <taxon>Pseudomonadati</taxon>
        <taxon>Planctomycetota</taxon>
        <taxon>Planctomycetia</taxon>
        <taxon>Planctomycetales</taxon>
        <taxon>Planctomycetaceae</taxon>
        <taxon>Symmachiella</taxon>
    </lineage>
</organism>
<reference evidence="1 2" key="1">
    <citation type="submission" date="2019-02" db="EMBL/GenBank/DDBJ databases">
        <title>Deep-cultivation of Planctomycetes and their phenomic and genomic characterization uncovers novel biology.</title>
        <authorList>
            <person name="Wiegand S."/>
            <person name="Jogler M."/>
            <person name="Boedeker C."/>
            <person name="Pinto D."/>
            <person name="Vollmers J."/>
            <person name="Rivas-Marin E."/>
            <person name="Kohn T."/>
            <person name="Peeters S.H."/>
            <person name="Heuer A."/>
            <person name="Rast P."/>
            <person name="Oberbeckmann S."/>
            <person name="Bunk B."/>
            <person name="Jeske O."/>
            <person name="Meyerdierks A."/>
            <person name="Storesund J.E."/>
            <person name="Kallscheuer N."/>
            <person name="Luecker S."/>
            <person name="Lage O.M."/>
            <person name="Pohl T."/>
            <person name="Merkel B.J."/>
            <person name="Hornburger P."/>
            <person name="Mueller R.-W."/>
            <person name="Bruemmer F."/>
            <person name="Labrenz M."/>
            <person name="Spormann A.M."/>
            <person name="Op Den Camp H."/>
            <person name="Overmann J."/>
            <person name="Amann R."/>
            <person name="Jetten M.S.M."/>
            <person name="Mascher T."/>
            <person name="Medema M.H."/>
            <person name="Devos D.P."/>
            <person name="Kaster A.-K."/>
            <person name="Ovreas L."/>
            <person name="Rohde M."/>
            <person name="Galperin M.Y."/>
            <person name="Jogler C."/>
        </authorList>
    </citation>
    <scope>NUCLEOTIDE SEQUENCE [LARGE SCALE GENOMIC DNA]</scope>
    <source>
        <strain evidence="1 2">CA54</strain>
    </source>
</reference>
<sequence length="443" mass="49544">MEDNRPCEISHRQILQGNCPLCGVFVRSPSLMNGKDDEINGDCVWDAAAMRAALKNDDETVHWITIRNLQQKTVPLQISIPLLSQAIGKGSERTRDSAEDALWKIGTRISKKDVRKLEDQLSCPDNELAIRIVLLVSYLNMRGNKKLIRLARLRSVFWIIENAPECNTAGSPYAFLIDVEDSADYEKAKQLWLGHVEAHGNNLKILGNASQFFTLRDKTLSEKLLKRGRVLDPSNPEWTERLGQLYSLGNCPKLSGHTQGDSAHKALEHFQAADEIRRGVPFHGVAKVEVDAKHRKEKILIESAMTLFSLCDLTNAAIKAGEFQVAREYATKLLRTAHLSELPEGVRQGQPVFDGNLALGWCALKEGDVDLAKNYLIAAAHTKGSPTLNSFGPDMSLAKALMERGERAAVLEFLELCTEFWKMSGTRHQQWIEDVKHGNIPDF</sequence>